<sequence length="102" mass="11325">MNRDRLTVKQFCRTGIGLYKAMVLARWAIDCLYILWAPGGPPCLLPPRPGPPWPGPPPYLDGTSSPNRAILQTPNASRYEAAEKEANTQCNHTTLHPICLRT</sequence>
<evidence type="ECO:0000313" key="2">
    <source>
        <dbReference type="Proteomes" id="UP001221898"/>
    </source>
</evidence>
<reference evidence="1" key="1">
    <citation type="journal article" date="2023" name="Science">
        <title>Genome structures resolve the early diversification of teleost fishes.</title>
        <authorList>
            <person name="Parey E."/>
            <person name="Louis A."/>
            <person name="Montfort J."/>
            <person name="Bouchez O."/>
            <person name="Roques C."/>
            <person name="Iampietro C."/>
            <person name="Lluch J."/>
            <person name="Castinel A."/>
            <person name="Donnadieu C."/>
            <person name="Desvignes T."/>
            <person name="Floi Bucao C."/>
            <person name="Jouanno E."/>
            <person name="Wen M."/>
            <person name="Mejri S."/>
            <person name="Dirks R."/>
            <person name="Jansen H."/>
            <person name="Henkel C."/>
            <person name="Chen W.J."/>
            <person name="Zahm M."/>
            <person name="Cabau C."/>
            <person name="Klopp C."/>
            <person name="Thompson A.W."/>
            <person name="Robinson-Rechavi M."/>
            <person name="Braasch I."/>
            <person name="Lecointre G."/>
            <person name="Bobe J."/>
            <person name="Postlethwait J.H."/>
            <person name="Berthelot C."/>
            <person name="Roest Crollius H."/>
            <person name="Guiguen Y."/>
        </authorList>
    </citation>
    <scope>NUCLEOTIDE SEQUENCE</scope>
    <source>
        <strain evidence="1">NC1722</strain>
    </source>
</reference>
<accession>A0AAD7W752</accession>
<gene>
    <name evidence="1" type="ORF">AAFF_G00179410</name>
</gene>
<dbReference type="EMBL" id="JAINUG010000239">
    <property type="protein sequence ID" value="KAJ8385875.1"/>
    <property type="molecule type" value="Genomic_DNA"/>
</dbReference>
<protein>
    <submittedName>
        <fullName evidence="1">Uncharacterized protein</fullName>
    </submittedName>
</protein>
<proteinExistence type="predicted"/>
<keyword evidence="2" id="KW-1185">Reference proteome</keyword>
<comment type="caution">
    <text evidence="1">The sequence shown here is derived from an EMBL/GenBank/DDBJ whole genome shotgun (WGS) entry which is preliminary data.</text>
</comment>
<organism evidence="1 2">
    <name type="scientific">Aldrovandia affinis</name>
    <dbReference type="NCBI Taxonomy" id="143900"/>
    <lineage>
        <taxon>Eukaryota</taxon>
        <taxon>Metazoa</taxon>
        <taxon>Chordata</taxon>
        <taxon>Craniata</taxon>
        <taxon>Vertebrata</taxon>
        <taxon>Euteleostomi</taxon>
        <taxon>Actinopterygii</taxon>
        <taxon>Neopterygii</taxon>
        <taxon>Teleostei</taxon>
        <taxon>Notacanthiformes</taxon>
        <taxon>Halosauridae</taxon>
        <taxon>Aldrovandia</taxon>
    </lineage>
</organism>
<dbReference type="Proteomes" id="UP001221898">
    <property type="component" value="Unassembled WGS sequence"/>
</dbReference>
<evidence type="ECO:0000313" key="1">
    <source>
        <dbReference type="EMBL" id="KAJ8385875.1"/>
    </source>
</evidence>
<name>A0AAD7W752_9TELE</name>
<dbReference type="AlphaFoldDB" id="A0AAD7W752"/>